<dbReference type="OrthoDB" id="6377156at2759"/>
<evidence type="ECO:0000313" key="3">
    <source>
        <dbReference type="EMBL" id="KAF0290051.1"/>
    </source>
</evidence>
<proteinExistence type="predicted"/>
<dbReference type="PANTHER" id="PTHR45615">
    <property type="entry name" value="MYOSIN HEAVY CHAIN, NON-MUSCLE"/>
    <property type="match status" value="1"/>
</dbReference>
<feature type="compositionally biased region" description="Basic and acidic residues" evidence="2">
    <location>
        <begin position="85"/>
        <end position="94"/>
    </location>
</feature>
<feature type="region of interest" description="Disordered" evidence="2">
    <location>
        <begin position="85"/>
        <end position="117"/>
    </location>
</feature>
<comment type="caution">
    <text evidence="3">The sequence shown here is derived from an EMBL/GenBank/DDBJ whole genome shotgun (WGS) entry which is preliminary data.</text>
</comment>
<evidence type="ECO:0000313" key="4">
    <source>
        <dbReference type="Proteomes" id="UP000440578"/>
    </source>
</evidence>
<protein>
    <submittedName>
        <fullName evidence="3">Uncharacterized protein</fullName>
    </submittedName>
</protein>
<organism evidence="3 4">
    <name type="scientific">Amphibalanus amphitrite</name>
    <name type="common">Striped barnacle</name>
    <name type="synonym">Balanus amphitrite</name>
    <dbReference type="NCBI Taxonomy" id="1232801"/>
    <lineage>
        <taxon>Eukaryota</taxon>
        <taxon>Metazoa</taxon>
        <taxon>Ecdysozoa</taxon>
        <taxon>Arthropoda</taxon>
        <taxon>Crustacea</taxon>
        <taxon>Multicrustacea</taxon>
        <taxon>Cirripedia</taxon>
        <taxon>Thoracica</taxon>
        <taxon>Thoracicalcarea</taxon>
        <taxon>Balanomorpha</taxon>
        <taxon>Balanoidea</taxon>
        <taxon>Balanidae</taxon>
        <taxon>Amphibalaninae</taxon>
        <taxon>Amphibalanus</taxon>
    </lineage>
</organism>
<dbReference type="Proteomes" id="UP000440578">
    <property type="component" value="Unassembled WGS sequence"/>
</dbReference>
<accession>A0A6A4VL00</accession>
<gene>
    <name evidence="3" type="ORF">FJT64_011769</name>
</gene>
<feature type="compositionally biased region" description="Polar residues" evidence="2">
    <location>
        <begin position="469"/>
        <end position="478"/>
    </location>
</feature>
<dbReference type="PANTHER" id="PTHR45615:SF80">
    <property type="entry name" value="GRIP DOMAIN-CONTAINING PROTEIN"/>
    <property type="match status" value="1"/>
</dbReference>
<feature type="compositionally biased region" description="Basic and acidic residues" evidence="2">
    <location>
        <begin position="450"/>
        <end position="467"/>
    </location>
</feature>
<keyword evidence="1" id="KW-0175">Coiled coil</keyword>
<feature type="region of interest" description="Disordered" evidence="2">
    <location>
        <begin position="429"/>
        <end position="479"/>
    </location>
</feature>
<feature type="compositionally biased region" description="Basic and acidic residues" evidence="2">
    <location>
        <begin position="532"/>
        <end position="545"/>
    </location>
</feature>
<dbReference type="EMBL" id="VIIS01001985">
    <property type="protein sequence ID" value="KAF0290051.1"/>
    <property type="molecule type" value="Genomic_DNA"/>
</dbReference>
<evidence type="ECO:0000256" key="2">
    <source>
        <dbReference type="SAM" id="MobiDB-lite"/>
    </source>
</evidence>
<feature type="coiled-coil region" evidence="1">
    <location>
        <begin position="131"/>
        <end position="235"/>
    </location>
</feature>
<dbReference type="AlphaFoldDB" id="A0A6A4VL00"/>
<feature type="compositionally biased region" description="Low complexity" evidence="2">
    <location>
        <begin position="96"/>
        <end position="105"/>
    </location>
</feature>
<sequence length="545" mass="59750">MSELEESQAEVARLRSEVGRLRATLGAHPPAAGRHQQEAPAEVHRLRKHCRDLVDQRNEALAELARVKVTLMEAMENQVTEAKEVTAERADGERLSSTPAAVVEVPPSPPPPTVARQPINSAASRRLQDQLEERDQLISDLQAHLASARNEVALKDETLARLEGKLETTRQELSATGERLAGAEGERAALTQQNQILANQVRELQLRAEEASAVSRRLESEADQQMAQITDLQERLLASETSGKQLTTSCVEKDVQIGQQWTTISSLREALLESKQQLEQLQPAAGSSFFGGLLGSAAQLAETRAQLAETLAGQEHVHAQADLIVELVSGWVTEWRAENGRLTRRVDQQADTIAALQAENRHLSEQLSALLGRSSGSLPVTAAELYPLALDDRRPHPATLPGAGCGSHRCCEHRGGPQSFTRDYEGVQFFSRNPDEGPPSFIRSQNEDPQSLRDHEGPQSFNRDHNEVQPPTNKQMEGTSYARCMMPQPESRAELSRRLCADAGCQAPRADQVPTRDGAGADHRRTGGLMGEDDRHGPGVWRAET</sequence>
<feature type="region of interest" description="Disordered" evidence="2">
    <location>
        <begin position="21"/>
        <end position="41"/>
    </location>
</feature>
<feature type="coiled-coil region" evidence="1">
    <location>
        <begin position="339"/>
        <end position="373"/>
    </location>
</feature>
<reference evidence="3 4" key="1">
    <citation type="submission" date="2019-07" db="EMBL/GenBank/DDBJ databases">
        <title>Draft genome assembly of a fouling barnacle, Amphibalanus amphitrite (Darwin, 1854): The first reference genome for Thecostraca.</title>
        <authorList>
            <person name="Kim W."/>
        </authorList>
    </citation>
    <scope>NUCLEOTIDE SEQUENCE [LARGE SCALE GENOMIC DNA]</scope>
    <source>
        <strain evidence="3">SNU_AA5</strain>
        <tissue evidence="3">Soma without cirri and trophi</tissue>
    </source>
</reference>
<evidence type="ECO:0000256" key="1">
    <source>
        <dbReference type="SAM" id="Coils"/>
    </source>
</evidence>
<feature type="region of interest" description="Disordered" evidence="2">
    <location>
        <begin position="506"/>
        <end position="545"/>
    </location>
</feature>
<keyword evidence="4" id="KW-1185">Reference proteome</keyword>
<name>A0A6A4VL00_AMPAM</name>